<gene>
    <name evidence="2" type="ORF">FBQ73_18970</name>
</gene>
<sequence>MLKIAILVWLILGTTFAGAAILFVLAMPSLAGQDMRLIPIAAAIGAVAAIPAAYVVAKRILAVTAKQA</sequence>
<dbReference type="Proteomes" id="UP000305131">
    <property type="component" value="Unassembled WGS sequence"/>
</dbReference>
<proteinExistence type="predicted"/>
<keyword evidence="1" id="KW-0472">Membrane</keyword>
<organism evidence="2 3">
    <name type="scientific">Xanthobacter autotrophicus</name>
    <dbReference type="NCBI Taxonomy" id="280"/>
    <lineage>
        <taxon>Bacteria</taxon>
        <taxon>Pseudomonadati</taxon>
        <taxon>Pseudomonadota</taxon>
        <taxon>Alphaproteobacteria</taxon>
        <taxon>Hyphomicrobiales</taxon>
        <taxon>Xanthobacteraceae</taxon>
        <taxon>Xanthobacter</taxon>
    </lineage>
</organism>
<keyword evidence="1" id="KW-0812">Transmembrane</keyword>
<dbReference type="RefSeq" id="WP_138401046.1">
    <property type="nucleotide sequence ID" value="NZ_JBAFVI010000006.1"/>
</dbReference>
<comment type="caution">
    <text evidence="2">The sequence shown here is derived from an EMBL/GenBank/DDBJ whole genome shotgun (WGS) entry which is preliminary data.</text>
</comment>
<reference evidence="2 3" key="1">
    <citation type="submission" date="2019-05" db="EMBL/GenBank/DDBJ databases">
        <authorList>
            <person name="Zhou X."/>
        </authorList>
    </citation>
    <scope>NUCLEOTIDE SEQUENCE [LARGE SCALE GENOMIC DNA]</scope>
    <source>
        <strain evidence="2 3">DSM 432</strain>
    </source>
</reference>
<protein>
    <recommendedName>
        <fullName evidence="4">CTP synthetase</fullName>
    </recommendedName>
</protein>
<evidence type="ECO:0000313" key="3">
    <source>
        <dbReference type="Proteomes" id="UP000305131"/>
    </source>
</evidence>
<accession>A0A6C1KPQ2</accession>
<keyword evidence="1" id="KW-1133">Transmembrane helix</keyword>
<dbReference type="AlphaFoldDB" id="A0A6C1KPQ2"/>
<feature type="transmembrane region" description="Helical" evidence="1">
    <location>
        <begin position="7"/>
        <end position="31"/>
    </location>
</feature>
<evidence type="ECO:0000256" key="1">
    <source>
        <dbReference type="SAM" id="Phobius"/>
    </source>
</evidence>
<name>A0A6C1KPQ2_XANAU</name>
<feature type="transmembrane region" description="Helical" evidence="1">
    <location>
        <begin position="37"/>
        <end position="57"/>
    </location>
</feature>
<dbReference type="OrthoDB" id="8454943at2"/>
<evidence type="ECO:0008006" key="4">
    <source>
        <dbReference type="Google" id="ProtNLM"/>
    </source>
</evidence>
<dbReference type="EMBL" id="VAUP01000037">
    <property type="protein sequence ID" value="TLX41536.1"/>
    <property type="molecule type" value="Genomic_DNA"/>
</dbReference>
<evidence type="ECO:0000313" key="2">
    <source>
        <dbReference type="EMBL" id="TLX41536.1"/>
    </source>
</evidence>
<dbReference type="GeneID" id="95775536"/>